<dbReference type="OrthoDB" id="5057734at2759"/>
<name>A0A9P5EI34_9HYPO</name>
<feature type="compositionally biased region" description="Basic and acidic residues" evidence="1">
    <location>
        <begin position="76"/>
        <end position="97"/>
    </location>
</feature>
<evidence type="ECO:0000313" key="3">
    <source>
        <dbReference type="Proteomes" id="UP000737391"/>
    </source>
</evidence>
<sequence length="250" mass="27741">MQRSRDSDGHQDGSNKQKKVKIGTTLPFVHLSEDDSRTGSTDFATSIHSSHNSKGDISETNEQLESKSGRPVGRLHISDSKKRGAEDMNGQIDDRPAKRSNHGYNIIPTADNDHMSDEPVMPNSRKKRNLAQMREGDDLDSELPSKRMNHGYNVIPTTASDDPISDEPVMPNSRKKRNLDQMIDGNGLGSDRLPKRSNHGCNTMPTATNDELMSDEPTMYSPPHGRRNTESEESKNSVSSNPRLSSTFGR</sequence>
<protein>
    <submittedName>
        <fullName evidence="2">Uncharacterized protein</fullName>
    </submittedName>
</protein>
<feature type="compositionally biased region" description="Polar residues" evidence="1">
    <location>
        <begin position="38"/>
        <end position="52"/>
    </location>
</feature>
<accession>A0A9P5EI34</accession>
<comment type="caution">
    <text evidence="2">The sequence shown here is derived from an EMBL/GenBank/DDBJ whole genome shotgun (WGS) entry which is preliminary data.</text>
</comment>
<feature type="compositionally biased region" description="Basic and acidic residues" evidence="1">
    <location>
        <begin position="1"/>
        <end position="15"/>
    </location>
</feature>
<keyword evidence="3" id="KW-1185">Reference proteome</keyword>
<proteinExistence type="predicted"/>
<evidence type="ECO:0000256" key="1">
    <source>
        <dbReference type="SAM" id="MobiDB-lite"/>
    </source>
</evidence>
<gene>
    <name evidence="2" type="ORF">FAGAP_964</name>
</gene>
<reference evidence="2" key="1">
    <citation type="submission" date="2020-01" db="EMBL/GenBank/DDBJ databases">
        <title>Identification and distribution of gene clusters putatively required for synthesis of sphingolipid metabolism inhibitors in phylogenetically diverse species of the filamentous fungus Fusarium.</title>
        <authorList>
            <person name="Kim H.-S."/>
            <person name="Busman M."/>
            <person name="Brown D.W."/>
            <person name="Divon H."/>
            <person name="Uhlig S."/>
            <person name="Proctor R.H."/>
        </authorList>
    </citation>
    <scope>NUCLEOTIDE SEQUENCE</scope>
    <source>
        <strain evidence="2">NRRL 31653</strain>
    </source>
</reference>
<feature type="region of interest" description="Disordered" evidence="1">
    <location>
        <begin position="1"/>
        <end position="250"/>
    </location>
</feature>
<organism evidence="2 3">
    <name type="scientific">Fusarium agapanthi</name>
    <dbReference type="NCBI Taxonomy" id="1803897"/>
    <lineage>
        <taxon>Eukaryota</taxon>
        <taxon>Fungi</taxon>
        <taxon>Dikarya</taxon>
        <taxon>Ascomycota</taxon>
        <taxon>Pezizomycotina</taxon>
        <taxon>Sordariomycetes</taxon>
        <taxon>Hypocreomycetidae</taxon>
        <taxon>Hypocreales</taxon>
        <taxon>Nectriaceae</taxon>
        <taxon>Fusarium</taxon>
        <taxon>Fusarium fujikuroi species complex</taxon>
    </lineage>
</organism>
<dbReference type="Proteomes" id="UP000737391">
    <property type="component" value="Unassembled WGS sequence"/>
</dbReference>
<dbReference type="AlphaFoldDB" id="A0A9P5EI34"/>
<feature type="compositionally biased region" description="Polar residues" evidence="1">
    <location>
        <begin position="199"/>
        <end position="211"/>
    </location>
</feature>
<evidence type="ECO:0000313" key="2">
    <source>
        <dbReference type="EMBL" id="KAF4502808.1"/>
    </source>
</evidence>
<dbReference type="EMBL" id="LUFC02000055">
    <property type="protein sequence ID" value="KAF4502808.1"/>
    <property type="molecule type" value="Genomic_DNA"/>
</dbReference>